<dbReference type="PANTHER" id="PTHR31897">
    <property type="entry name" value="PROTEIN CBG17011-RELATED"/>
    <property type="match status" value="1"/>
</dbReference>
<gene>
    <name evidence="2" type="primary">Cnig_chr_V.g17273</name>
    <name evidence="2" type="ORF">B9Z55_017273</name>
</gene>
<dbReference type="AlphaFoldDB" id="A0A2G5T8D8"/>
<evidence type="ECO:0000259" key="1">
    <source>
        <dbReference type="Pfam" id="PF01579"/>
    </source>
</evidence>
<keyword evidence="3" id="KW-1185">Reference proteome</keyword>
<dbReference type="EMBL" id="PDUG01000005">
    <property type="protein sequence ID" value="PIC23644.1"/>
    <property type="molecule type" value="Genomic_DNA"/>
</dbReference>
<proteinExistence type="predicted"/>
<feature type="domain" description="T20D4.11-like" evidence="1">
    <location>
        <begin position="11"/>
        <end position="95"/>
    </location>
</feature>
<protein>
    <recommendedName>
        <fullName evidence="1">T20D4.11-like domain-containing protein</fullName>
    </recommendedName>
</protein>
<evidence type="ECO:0000313" key="2">
    <source>
        <dbReference type="EMBL" id="PIC23644.1"/>
    </source>
</evidence>
<sequence length="99" mass="11340">MSPVCFFNEASFITDLCNSVDLRNTKFSECLSQIQTESPDLSDYKCLKGVDFNSKVPTDIIDKFSKNKACTKQIFEDFCGKEALENFDEYAEMTAEKYE</sequence>
<dbReference type="PANTHER" id="PTHR31897:SF6">
    <property type="entry name" value="DUF19 DOMAIN-CONTAINING PROTEIN"/>
    <property type="match status" value="1"/>
</dbReference>
<reference evidence="3" key="1">
    <citation type="submission" date="2017-10" db="EMBL/GenBank/DDBJ databases">
        <title>Rapid genome shrinkage in a self-fertile nematode reveals novel sperm competition proteins.</title>
        <authorList>
            <person name="Yin D."/>
            <person name="Schwarz E.M."/>
            <person name="Thomas C.G."/>
            <person name="Felde R.L."/>
            <person name="Korf I.F."/>
            <person name="Cutter A.D."/>
            <person name="Schartner C.M."/>
            <person name="Ralston E.J."/>
            <person name="Meyer B.J."/>
            <person name="Haag E.S."/>
        </authorList>
    </citation>
    <scope>NUCLEOTIDE SEQUENCE [LARGE SCALE GENOMIC DNA]</scope>
    <source>
        <strain evidence="3">JU1422</strain>
    </source>
</reference>
<dbReference type="Pfam" id="PF01579">
    <property type="entry name" value="DUF19"/>
    <property type="match status" value="1"/>
</dbReference>
<evidence type="ECO:0000313" key="3">
    <source>
        <dbReference type="Proteomes" id="UP000230233"/>
    </source>
</evidence>
<dbReference type="InterPro" id="IPR002542">
    <property type="entry name" value="T20D4.11-like_dom"/>
</dbReference>
<name>A0A2G5T8D8_9PELO</name>
<dbReference type="OrthoDB" id="5869596at2759"/>
<dbReference type="Proteomes" id="UP000230233">
    <property type="component" value="Chromosome V"/>
</dbReference>
<organism evidence="2 3">
    <name type="scientific">Caenorhabditis nigoni</name>
    <dbReference type="NCBI Taxonomy" id="1611254"/>
    <lineage>
        <taxon>Eukaryota</taxon>
        <taxon>Metazoa</taxon>
        <taxon>Ecdysozoa</taxon>
        <taxon>Nematoda</taxon>
        <taxon>Chromadorea</taxon>
        <taxon>Rhabditida</taxon>
        <taxon>Rhabditina</taxon>
        <taxon>Rhabditomorpha</taxon>
        <taxon>Rhabditoidea</taxon>
        <taxon>Rhabditidae</taxon>
        <taxon>Peloderinae</taxon>
        <taxon>Caenorhabditis</taxon>
    </lineage>
</organism>
<accession>A0A2G5T8D8</accession>
<comment type="caution">
    <text evidence="2">The sequence shown here is derived from an EMBL/GenBank/DDBJ whole genome shotgun (WGS) entry which is preliminary data.</text>
</comment>